<feature type="compositionally biased region" description="Low complexity" evidence="1">
    <location>
        <begin position="118"/>
        <end position="166"/>
    </location>
</feature>
<dbReference type="Proteomes" id="UP001448207">
    <property type="component" value="Unassembled WGS sequence"/>
</dbReference>
<evidence type="ECO:0000313" key="3">
    <source>
        <dbReference type="Proteomes" id="UP001448207"/>
    </source>
</evidence>
<gene>
    <name evidence="2" type="ORF">J3Q64DRAFT_1082759</name>
</gene>
<proteinExistence type="predicted"/>
<feature type="compositionally biased region" description="Pro residues" evidence="1">
    <location>
        <begin position="167"/>
        <end position="185"/>
    </location>
</feature>
<protein>
    <submittedName>
        <fullName evidence="2">Uncharacterized protein</fullName>
    </submittedName>
</protein>
<organism evidence="2 3">
    <name type="scientific">Phycomyces blakesleeanus</name>
    <dbReference type="NCBI Taxonomy" id="4837"/>
    <lineage>
        <taxon>Eukaryota</taxon>
        <taxon>Fungi</taxon>
        <taxon>Fungi incertae sedis</taxon>
        <taxon>Mucoromycota</taxon>
        <taxon>Mucoromycotina</taxon>
        <taxon>Mucoromycetes</taxon>
        <taxon>Mucorales</taxon>
        <taxon>Phycomycetaceae</taxon>
        <taxon>Phycomyces</taxon>
    </lineage>
</organism>
<keyword evidence="3" id="KW-1185">Reference proteome</keyword>
<accession>A0ABR3BHX3</accession>
<name>A0ABR3BHX3_PHYBL</name>
<feature type="region of interest" description="Disordered" evidence="1">
    <location>
        <begin position="118"/>
        <end position="229"/>
    </location>
</feature>
<feature type="compositionally biased region" description="Basic and acidic residues" evidence="1">
    <location>
        <begin position="285"/>
        <end position="295"/>
    </location>
</feature>
<feature type="compositionally biased region" description="Acidic residues" evidence="1">
    <location>
        <begin position="274"/>
        <end position="284"/>
    </location>
</feature>
<feature type="compositionally biased region" description="Pro residues" evidence="1">
    <location>
        <begin position="192"/>
        <end position="202"/>
    </location>
</feature>
<sequence length="345" mass="37938">MHQQRKTTLMKERQDDIVARQKEFEEEVEKRPRKARNNSVTPLEACKKLLRILERVNQPDLSDDEEDDAENLPEPSETENTETVPVYGPSVTPDRILETPMGSYIESDDEVEVLRTISTTPSIASTTPSMISATTSTEYVTSPSPMPGRGTPRGTPRGMTPVRAPLRTPPPPRGRAPPVKAPPQKPAWGRPPAKPPVKPPVGTPRERAKAKARAAATATPTTPTTPVAPIAPPIPAPLGGPPPPVTKLEPLGLPKPVKPVVTKEDLTITVVRMEEEEEDYEDIDADIRDPLDKPDPNSVDTTMLVIPLAVRELFWIAEIEAPVCHSEIEDLITQLRTKLELEEND</sequence>
<comment type="caution">
    <text evidence="2">The sequence shown here is derived from an EMBL/GenBank/DDBJ whole genome shotgun (WGS) entry which is preliminary data.</text>
</comment>
<feature type="region of interest" description="Disordered" evidence="1">
    <location>
        <begin position="272"/>
        <end position="295"/>
    </location>
</feature>
<feature type="region of interest" description="Disordered" evidence="1">
    <location>
        <begin position="56"/>
        <end position="97"/>
    </location>
</feature>
<feature type="compositionally biased region" description="Low complexity" evidence="1">
    <location>
        <begin position="213"/>
        <end position="228"/>
    </location>
</feature>
<evidence type="ECO:0000313" key="2">
    <source>
        <dbReference type="EMBL" id="KAL0097967.1"/>
    </source>
</evidence>
<reference evidence="2 3" key="1">
    <citation type="submission" date="2024-04" db="EMBL/GenBank/DDBJ databases">
        <title>Symmetric and asymmetric DNA N6-adenine methylation regulates different biological responses in Mucorales.</title>
        <authorList>
            <consortium name="Lawrence Berkeley National Laboratory"/>
            <person name="Lax C."/>
            <person name="Mondo S.J."/>
            <person name="Osorio-Concepcion M."/>
            <person name="Muszewska A."/>
            <person name="Corrochano-Luque M."/>
            <person name="Gutierrez G."/>
            <person name="Riley R."/>
            <person name="Lipzen A."/>
            <person name="Guo J."/>
            <person name="Hundley H."/>
            <person name="Amirebrahimi M."/>
            <person name="Ng V."/>
            <person name="Lorenzo-Gutierrez D."/>
            <person name="Binder U."/>
            <person name="Yang J."/>
            <person name="Song Y."/>
            <person name="Canovas D."/>
            <person name="Navarro E."/>
            <person name="Freitag M."/>
            <person name="Gabaldon T."/>
            <person name="Grigoriev I.V."/>
            <person name="Corrochano L.M."/>
            <person name="Nicolas F.E."/>
            <person name="Garre V."/>
        </authorList>
    </citation>
    <scope>NUCLEOTIDE SEQUENCE [LARGE SCALE GENOMIC DNA]</scope>
    <source>
        <strain evidence="2 3">L51</strain>
    </source>
</reference>
<feature type="compositionally biased region" description="Acidic residues" evidence="1">
    <location>
        <begin position="61"/>
        <end position="80"/>
    </location>
</feature>
<dbReference type="EMBL" id="JBCLYO010000001">
    <property type="protein sequence ID" value="KAL0097967.1"/>
    <property type="molecule type" value="Genomic_DNA"/>
</dbReference>
<evidence type="ECO:0000256" key="1">
    <source>
        <dbReference type="SAM" id="MobiDB-lite"/>
    </source>
</evidence>